<sequence>MEGGERDLKKRLETTATAMQGCHDLKSNDEAVVVSLEAQPSSAGKERSKKKIVRKKLKQEVIDRILKEPFEPLEDDEEEEVLEMSEPYRECHAKTRAVLEALAEFDADIIKQYRAKGYAESMCRSPTMTATRKVRAGNDALGSRSLRYSQ</sequence>
<protein>
    <submittedName>
        <fullName evidence="1">Uncharacterized protein</fullName>
    </submittedName>
</protein>
<keyword evidence="2" id="KW-1185">Reference proteome</keyword>
<dbReference type="Proteomes" id="UP000823388">
    <property type="component" value="Chromosome 3K"/>
</dbReference>
<dbReference type="EMBL" id="CM029041">
    <property type="protein sequence ID" value="KAG2622753.1"/>
    <property type="molecule type" value="Genomic_DNA"/>
</dbReference>
<comment type="caution">
    <text evidence="1">The sequence shown here is derived from an EMBL/GenBank/DDBJ whole genome shotgun (WGS) entry which is preliminary data.</text>
</comment>
<evidence type="ECO:0000313" key="2">
    <source>
        <dbReference type="Proteomes" id="UP000823388"/>
    </source>
</evidence>
<proteinExistence type="predicted"/>
<organism evidence="1 2">
    <name type="scientific">Panicum virgatum</name>
    <name type="common">Blackwell switchgrass</name>
    <dbReference type="NCBI Taxonomy" id="38727"/>
    <lineage>
        <taxon>Eukaryota</taxon>
        <taxon>Viridiplantae</taxon>
        <taxon>Streptophyta</taxon>
        <taxon>Embryophyta</taxon>
        <taxon>Tracheophyta</taxon>
        <taxon>Spermatophyta</taxon>
        <taxon>Magnoliopsida</taxon>
        <taxon>Liliopsida</taxon>
        <taxon>Poales</taxon>
        <taxon>Poaceae</taxon>
        <taxon>PACMAD clade</taxon>
        <taxon>Panicoideae</taxon>
        <taxon>Panicodae</taxon>
        <taxon>Paniceae</taxon>
        <taxon>Panicinae</taxon>
        <taxon>Panicum</taxon>
        <taxon>Panicum sect. Hiantes</taxon>
    </lineage>
</organism>
<name>A0A8T0UPI9_PANVG</name>
<reference evidence="1" key="1">
    <citation type="submission" date="2020-05" db="EMBL/GenBank/DDBJ databases">
        <title>WGS assembly of Panicum virgatum.</title>
        <authorList>
            <person name="Lovell J.T."/>
            <person name="Jenkins J."/>
            <person name="Shu S."/>
            <person name="Juenger T.E."/>
            <person name="Schmutz J."/>
        </authorList>
    </citation>
    <scope>NUCLEOTIDE SEQUENCE</scope>
    <source>
        <strain evidence="1">AP13</strain>
    </source>
</reference>
<accession>A0A8T0UPI9</accession>
<evidence type="ECO:0000313" key="1">
    <source>
        <dbReference type="EMBL" id="KAG2622753.1"/>
    </source>
</evidence>
<dbReference type="AlphaFoldDB" id="A0A8T0UPI9"/>
<gene>
    <name evidence="1" type="ORF">PVAP13_3KG003400</name>
</gene>